<evidence type="ECO:0000313" key="3">
    <source>
        <dbReference type="EMBL" id="MDR8522932.1"/>
    </source>
</evidence>
<dbReference type="Proteomes" id="UP001259340">
    <property type="component" value="Unassembled WGS sequence"/>
</dbReference>
<dbReference type="Gene3D" id="2.40.10.220">
    <property type="entry name" value="predicted glycosyltransferase like domains"/>
    <property type="match status" value="1"/>
</dbReference>
<evidence type="ECO:0000313" key="4">
    <source>
        <dbReference type="EMBL" id="MDW4824073.1"/>
    </source>
</evidence>
<keyword evidence="6" id="KW-1185">Reference proteome</keyword>
<feature type="domain" description="PilZ" evidence="2">
    <location>
        <begin position="3"/>
        <end position="99"/>
    </location>
</feature>
<name>A0AAW8NHW6_9GAMM</name>
<dbReference type="InterPro" id="IPR009875">
    <property type="entry name" value="PilZ_domain"/>
</dbReference>
<proteinExistence type="predicted"/>
<dbReference type="InterPro" id="IPR027021">
    <property type="entry name" value="C-di-GMP_BP_PA4608"/>
</dbReference>
<evidence type="ECO:0000256" key="1">
    <source>
        <dbReference type="PIRNR" id="PIRNR028141"/>
    </source>
</evidence>
<comment type="function">
    <text evidence="1">Binds the second messenger bis-(3'-5') cyclic dimeric guanosine monophosphate (c-di-GMP). Can bind two c-di-GMP molecules per monomer. May play a role in bacterial second-messenger regulated processes. Binding to c-di-GMP induces a conformational change of the C- and N-termini resulting in the exposure of a highly negative surface on one side of the protein to a possible effector protein.</text>
</comment>
<gene>
    <name evidence="3" type="ORF">OS133_04450</name>
    <name evidence="4" type="ORF">OS134_08410</name>
</gene>
<reference evidence="4 6" key="1">
    <citation type="journal article" date="2022" name="bioRxiv">
        <title>Prophages regulate Shewanella fidelis 3313 motility and biofilm formation: implications for gut colonization dynamics in Ciona robusta.</title>
        <authorList>
            <person name="Natarajan O."/>
            <person name="Gibboney S.L."/>
            <person name="Young M.N."/>
            <person name="Lim S.J."/>
            <person name="Pluta N."/>
            <person name="Atkinson C.G."/>
            <person name="Leigh B.A."/>
            <person name="Liberti A."/>
            <person name="Kees E.D."/>
            <person name="Breitbart M."/>
            <person name="Gralnick J.A."/>
            <person name="Dishaw L.J."/>
        </authorList>
    </citation>
    <scope>NUCLEOTIDE SEQUENCE [LARGE SCALE GENOMIC DNA]</scope>
    <source>
        <strain evidence="4 6">JG4066</strain>
    </source>
</reference>
<evidence type="ECO:0000313" key="5">
    <source>
        <dbReference type="Proteomes" id="UP001259340"/>
    </source>
</evidence>
<dbReference type="SUPFAM" id="SSF141371">
    <property type="entry name" value="PilZ domain-like"/>
    <property type="match status" value="1"/>
</dbReference>
<organism evidence="3 5">
    <name type="scientific">Shewanella fidelis</name>
    <dbReference type="NCBI Taxonomy" id="173509"/>
    <lineage>
        <taxon>Bacteria</taxon>
        <taxon>Pseudomonadati</taxon>
        <taxon>Pseudomonadota</taxon>
        <taxon>Gammaproteobacteria</taxon>
        <taxon>Alteromonadales</taxon>
        <taxon>Shewanellaceae</taxon>
        <taxon>Shewanella</taxon>
    </lineage>
</organism>
<dbReference type="EMBL" id="JAPMLD010000003">
    <property type="protein sequence ID" value="MDW4824073.1"/>
    <property type="molecule type" value="Genomic_DNA"/>
</dbReference>
<dbReference type="EMBL" id="JAPMLE010000001">
    <property type="protein sequence ID" value="MDR8522932.1"/>
    <property type="molecule type" value="Genomic_DNA"/>
</dbReference>
<accession>A0AAW8NHW6</accession>
<dbReference type="AlphaFoldDB" id="A0AAW8NHW6"/>
<dbReference type="GO" id="GO:0035438">
    <property type="term" value="F:cyclic-di-GMP binding"/>
    <property type="evidence" value="ECO:0007669"/>
    <property type="project" value="InterPro"/>
</dbReference>
<reference evidence="3" key="2">
    <citation type="submission" date="2022-11" db="EMBL/GenBank/DDBJ databases">
        <title>Prophages regulate Shewanella fidelis motility and biofilm formation: implications for gut colonization dynamics in Ciona robusta.</title>
        <authorList>
            <person name="Natarajan O."/>
            <person name="Gibboney S.L."/>
            <person name="Young M.N."/>
            <person name="Lim S.J."/>
            <person name="Pluta N."/>
            <person name="Atkinson C.G.F."/>
            <person name="Leigh B.A."/>
            <person name="Liberti A."/>
            <person name="Kees E."/>
            <person name="Breitbart M."/>
            <person name="Gralnick J."/>
            <person name="Dishaw L.J."/>
        </authorList>
    </citation>
    <scope>NUCLEOTIDE SEQUENCE</scope>
    <source>
        <strain evidence="3">3313</strain>
    </source>
</reference>
<evidence type="ECO:0000259" key="2">
    <source>
        <dbReference type="Pfam" id="PF07238"/>
    </source>
</evidence>
<dbReference type="Pfam" id="PF07238">
    <property type="entry name" value="PilZ"/>
    <property type="match status" value="1"/>
</dbReference>
<dbReference type="PIRSF" id="PIRSF028141">
    <property type="entry name" value="C-di-GMP_BP_PA4608"/>
    <property type="match status" value="1"/>
</dbReference>
<dbReference type="Proteomes" id="UP001271263">
    <property type="component" value="Unassembled WGS sequence"/>
</dbReference>
<comment type="subunit">
    <text evidence="1">Monomer in both c-di-GMP-bound and free forms.</text>
</comment>
<evidence type="ECO:0000313" key="6">
    <source>
        <dbReference type="Proteomes" id="UP001271263"/>
    </source>
</evidence>
<protein>
    <recommendedName>
        <fullName evidence="1">Cyclic diguanosine monophosphate-binding protein</fullName>
        <shortName evidence="1">c-di-GMP-binding protein</shortName>
    </recommendedName>
    <alternativeName>
        <fullName evidence="1">Pilz domain-containing protein</fullName>
    </alternativeName>
</protein>
<sequence>MDERRQFSRLNLTSDAKLISGDNRWQTQLLDISLQGALVKQPCDFPVAPEQLTLEFMIHDSDICVQMRVRIVHQKNQLLGLACLHIDVESISHLRRLLELNLGDASLLDRELERLFSISNAD</sequence>
<keyword evidence="1" id="KW-0973">c-di-GMP</keyword>
<comment type="caution">
    <text evidence="3">The sequence shown here is derived from an EMBL/GenBank/DDBJ whole genome shotgun (WGS) entry which is preliminary data.</text>
</comment>
<keyword evidence="1" id="KW-0547">Nucleotide-binding</keyword>
<dbReference type="RefSeq" id="WP_310654108.1">
    <property type="nucleotide sequence ID" value="NZ_JAPMLA010000003.1"/>
</dbReference>